<protein>
    <submittedName>
        <fullName evidence="2">Uncharacterized protein</fullName>
    </submittedName>
</protein>
<dbReference type="GO" id="GO:0022857">
    <property type="term" value="F:transmembrane transporter activity"/>
    <property type="evidence" value="ECO:0007669"/>
    <property type="project" value="InterPro"/>
</dbReference>
<dbReference type="EMBL" id="CAJGYM010000009">
    <property type="protein sequence ID" value="CAD6188767.1"/>
    <property type="molecule type" value="Genomic_DNA"/>
</dbReference>
<keyword evidence="1" id="KW-0812">Transmembrane</keyword>
<feature type="transmembrane region" description="Helical" evidence="1">
    <location>
        <begin position="41"/>
        <end position="63"/>
    </location>
</feature>
<evidence type="ECO:0000313" key="2">
    <source>
        <dbReference type="EMBL" id="CAD6188767.1"/>
    </source>
</evidence>
<dbReference type="Pfam" id="PF07690">
    <property type="entry name" value="MFS_1"/>
    <property type="match status" value="1"/>
</dbReference>
<dbReference type="AlphaFoldDB" id="A0A8S1H049"/>
<dbReference type="Gene3D" id="1.20.1250.20">
    <property type="entry name" value="MFS general substrate transporter like domains"/>
    <property type="match status" value="1"/>
</dbReference>
<keyword evidence="3" id="KW-1185">Reference proteome</keyword>
<keyword evidence="1" id="KW-1133">Transmembrane helix</keyword>
<dbReference type="OrthoDB" id="6509908at2759"/>
<feature type="transmembrane region" description="Helical" evidence="1">
    <location>
        <begin position="7"/>
        <end position="29"/>
    </location>
</feature>
<dbReference type="SUPFAM" id="SSF103473">
    <property type="entry name" value="MFS general substrate transporter"/>
    <property type="match status" value="1"/>
</dbReference>
<feature type="transmembrane region" description="Helical" evidence="1">
    <location>
        <begin position="102"/>
        <end position="125"/>
    </location>
</feature>
<gene>
    <name evidence="2" type="ORF">CAUJ_LOCUS4686</name>
</gene>
<dbReference type="InterPro" id="IPR036259">
    <property type="entry name" value="MFS_trans_sf"/>
</dbReference>
<accession>A0A8S1H049</accession>
<sequence length="156" mass="17190">MGVNERIHISIIMIFNYLIAQTALSSGGFCYDIWQFRLQNFFSGFGIGLFQACLGPFLVAIVGPSQLPGALGYTNLINGFATFCAIYISSWSGGDGDVRNTFYVSIYFGITAVVVSIINSILLMAREKHKRKPSMKQMRHSSELNALTNITSVENS</sequence>
<dbReference type="Proteomes" id="UP000835052">
    <property type="component" value="Unassembled WGS sequence"/>
</dbReference>
<reference evidence="2" key="1">
    <citation type="submission" date="2020-10" db="EMBL/GenBank/DDBJ databases">
        <authorList>
            <person name="Kikuchi T."/>
        </authorList>
    </citation>
    <scope>NUCLEOTIDE SEQUENCE</scope>
    <source>
        <strain evidence="2">NKZ352</strain>
    </source>
</reference>
<organism evidence="2 3">
    <name type="scientific">Caenorhabditis auriculariae</name>
    <dbReference type="NCBI Taxonomy" id="2777116"/>
    <lineage>
        <taxon>Eukaryota</taxon>
        <taxon>Metazoa</taxon>
        <taxon>Ecdysozoa</taxon>
        <taxon>Nematoda</taxon>
        <taxon>Chromadorea</taxon>
        <taxon>Rhabditida</taxon>
        <taxon>Rhabditina</taxon>
        <taxon>Rhabditomorpha</taxon>
        <taxon>Rhabditoidea</taxon>
        <taxon>Rhabditidae</taxon>
        <taxon>Peloderinae</taxon>
        <taxon>Caenorhabditis</taxon>
    </lineage>
</organism>
<evidence type="ECO:0000313" key="3">
    <source>
        <dbReference type="Proteomes" id="UP000835052"/>
    </source>
</evidence>
<feature type="transmembrane region" description="Helical" evidence="1">
    <location>
        <begin position="70"/>
        <end position="90"/>
    </location>
</feature>
<evidence type="ECO:0000256" key="1">
    <source>
        <dbReference type="SAM" id="Phobius"/>
    </source>
</evidence>
<keyword evidence="1" id="KW-0472">Membrane</keyword>
<dbReference type="InterPro" id="IPR011701">
    <property type="entry name" value="MFS"/>
</dbReference>
<proteinExistence type="predicted"/>
<name>A0A8S1H049_9PELO</name>
<comment type="caution">
    <text evidence="2">The sequence shown here is derived from an EMBL/GenBank/DDBJ whole genome shotgun (WGS) entry which is preliminary data.</text>
</comment>